<dbReference type="PANTHER" id="PTHR46124:SF2">
    <property type="entry name" value="D-AMINOACYL-TRNA DEACYLASE"/>
    <property type="match status" value="1"/>
</dbReference>
<sequence>MSDATKDNAAFPPEGTRLFDAHCHLDFMTNATEVAEDARRIGLSILATTIGPEGYRSLAHVLANRPNVRVAPGLHPWWVADGRADGRAVDAACSLAEGSSWVGEVGIDLSPHHVPEGSRDIQAQAFERVCQAAARSARKSGSPTVISIHSVRGATLALDILEETGCLATCRPVFHWFSGTSDELTRAVRSGLWFSVNEMMLKTRRGREYARQIPIERLLTETDLPPEEGKPFSARAVADSIERTISALGKIRDMDEAELAEAIVDNACSLFSPASQAQQGHYARR</sequence>
<dbReference type="InterPro" id="IPR018228">
    <property type="entry name" value="DNase_TatD-rel_CS"/>
</dbReference>
<feature type="binding site" evidence="2">
    <location>
        <position position="175"/>
    </location>
    <ligand>
        <name>a divalent metal cation</name>
        <dbReference type="ChEBI" id="CHEBI:60240"/>
        <label>2</label>
    </ligand>
</feature>
<proteinExistence type="predicted"/>
<gene>
    <name evidence="3" type="ORF">SAMN05216446_0659</name>
</gene>
<evidence type="ECO:0000313" key="4">
    <source>
        <dbReference type="Proteomes" id="UP000199128"/>
    </source>
</evidence>
<dbReference type="SUPFAM" id="SSF51556">
    <property type="entry name" value="Metallo-dependent hydrolases"/>
    <property type="match status" value="1"/>
</dbReference>
<dbReference type="PIRSF" id="PIRSF005902">
    <property type="entry name" value="DNase_TatD"/>
    <property type="match status" value="1"/>
</dbReference>
<organism evidence="3 4">
    <name type="scientific">Parafannyhessea umbonata</name>
    <dbReference type="NCBI Taxonomy" id="604330"/>
    <lineage>
        <taxon>Bacteria</taxon>
        <taxon>Bacillati</taxon>
        <taxon>Actinomycetota</taxon>
        <taxon>Coriobacteriia</taxon>
        <taxon>Coriobacteriales</taxon>
        <taxon>Atopobiaceae</taxon>
        <taxon>Parafannyhessea</taxon>
    </lineage>
</organism>
<feature type="binding site" evidence="2">
    <location>
        <position position="22"/>
    </location>
    <ligand>
        <name>a divalent metal cation</name>
        <dbReference type="ChEBI" id="CHEBI:60240"/>
        <label>1</label>
    </ligand>
</feature>
<dbReference type="Gene3D" id="3.20.20.140">
    <property type="entry name" value="Metal-dependent hydrolases"/>
    <property type="match status" value="1"/>
</dbReference>
<evidence type="ECO:0000256" key="2">
    <source>
        <dbReference type="PIRSR" id="PIRSR005902-1"/>
    </source>
</evidence>
<dbReference type="GO" id="GO:0046872">
    <property type="term" value="F:metal ion binding"/>
    <property type="evidence" value="ECO:0007669"/>
    <property type="project" value="UniProtKB-KW"/>
</dbReference>
<dbReference type="Pfam" id="PF01026">
    <property type="entry name" value="TatD_DNase"/>
    <property type="match status" value="1"/>
</dbReference>
<protein>
    <submittedName>
        <fullName evidence="3">TatD DNase family protein</fullName>
    </submittedName>
</protein>
<evidence type="ECO:0000256" key="1">
    <source>
        <dbReference type="ARBA" id="ARBA00022801"/>
    </source>
</evidence>
<dbReference type="PROSITE" id="PS01137">
    <property type="entry name" value="TATD_1"/>
    <property type="match status" value="1"/>
</dbReference>
<dbReference type="CDD" id="cd01310">
    <property type="entry name" value="TatD_DNAse"/>
    <property type="match status" value="1"/>
</dbReference>
<keyword evidence="2" id="KW-0479">Metal-binding</keyword>
<dbReference type="InterPro" id="IPR001130">
    <property type="entry name" value="TatD-like"/>
</dbReference>
<feature type="binding site" evidence="2">
    <location>
        <position position="104"/>
    </location>
    <ligand>
        <name>a divalent metal cation</name>
        <dbReference type="ChEBI" id="CHEBI:60240"/>
        <label>1</label>
    </ligand>
</feature>
<dbReference type="Proteomes" id="UP000199128">
    <property type="component" value="Unassembled WGS sequence"/>
</dbReference>
<dbReference type="AlphaFoldDB" id="A0A1H9NXA9"/>
<name>A0A1H9NXA9_9ACTN</name>
<feature type="binding site" evidence="2">
    <location>
        <position position="24"/>
    </location>
    <ligand>
        <name>a divalent metal cation</name>
        <dbReference type="ChEBI" id="CHEBI:60240"/>
        <label>1</label>
    </ligand>
</feature>
<keyword evidence="1" id="KW-0378">Hydrolase</keyword>
<feature type="binding site" evidence="2">
    <location>
        <position position="149"/>
    </location>
    <ligand>
        <name>a divalent metal cation</name>
        <dbReference type="ChEBI" id="CHEBI:60240"/>
        <label>2</label>
    </ligand>
</feature>
<dbReference type="InterPro" id="IPR032466">
    <property type="entry name" value="Metal_Hydrolase"/>
</dbReference>
<dbReference type="EMBL" id="FOGP01000002">
    <property type="protein sequence ID" value="SER40582.1"/>
    <property type="molecule type" value="Genomic_DNA"/>
</dbReference>
<dbReference type="RefSeq" id="WP_091008293.1">
    <property type="nucleotide sequence ID" value="NZ_FOGP01000002.1"/>
</dbReference>
<accession>A0A1H9NXA9</accession>
<dbReference type="PANTHER" id="PTHR46124">
    <property type="entry name" value="D-AMINOACYL-TRNA DEACYLASE"/>
    <property type="match status" value="1"/>
</dbReference>
<evidence type="ECO:0000313" key="3">
    <source>
        <dbReference type="EMBL" id="SER40582.1"/>
    </source>
</evidence>
<reference evidence="4" key="1">
    <citation type="submission" date="2016-10" db="EMBL/GenBank/DDBJ databases">
        <authorList>
            <person name="Varghese N."/>
            <person name="Submissions S."/>
        </authorList>
    </citation>
    <scope>NUCLEOTIDE SEQUENCE [LARGE SCALE GENOMIC DNA]</scope>
    <source>
        <strain evidence="4">KHGC19</strain>
    </source>
</reference>
<dbReference type="GO" id="GO:0016788">
    <property type="term" value="F:hydrolase activity, acting on ester bonds"/>
    <property type="evidence" value="ECO:0007669"/>
    <property type="project" value="InterPro"/>
</dbReference>
<feature type="binding site" evidence="2">
    <location>
        <position position="223"/>
    </location>
    <ligand>
        <name>a divalent metal cation</name>
        <dbReference type="ChEBI" id="CHEBI:60240"/>
        <label>1</label>
    </ligand>
</feature>